<feature type="chain" id="PRO_5041223860" evidence="2">
    <location>
        <begin position="20"/>
        <end position="458"/>
    </location>
</feature>
<name>A0AA38X1Z0_9EURO</name>
<organism evidence="3 4">
    <name type="scientific">Cladophialophora chaetospira</name>
    <dbReference type="NCBI Taxonomy" id="386627"/>
    <lineage>
        <taxon>Eukaryota</taxon>
        <taxon>Fungi</taxon>
        <taxon>Dikarya</taxon>
        <taxon>Ascomycota</taxon>
        <taxon>Pezizomycotina</taxon>
        <taxon>Eurotiomycetes</taxon>
        <taxon>Chaetothyriomycetidae</taxon>
        <taxon>Chaetothyriales</taxon>
        <taxon>Herpotrichiellaceae</taxon>
        <taxon>Cladophialophora</taxon>
    </lineage>
</organism>
<evidence type="ECO:0000313" key="4">
    <source>
        <dbReference type="Proteomes" id="UP001172673"/>
    </source>
</evidence>
<protein>
    <submittedName>
        <fullName evidence="3">Uncharacterized protein</fullName>
    </submittedName>
</protein>
<feature type="region of interest" description="Disordered" evidence="1">
    <location>
        <begin position="427"/>
        <end position="458"/>
    </location>
</feature>
<keyword evidence="4" id="KW-1185">Reference proteome</keyword>
<dbReference type="Proteomes" id="UP001172673">
    <property type="component" value="Unassembled WGS sequence"/>
</dbReference>
<evidence type="ECO:0000313" key="3">
    <source>
        <dbReference type="EMBL" id="KAJ9605326.1"/>
    </source>
</evidence>
<evidence type="ECO:0000256" key="2">
    <source>
        <dbReference type="SAM" id="SignalP"/>
    </source>
</evidence>
<sequence length="458" mass="51300">MSRYCLILVWCTLTSLVLSTPTQRNATTNCFPLISSNQQTNFPSGNLSCVAIPEDPVKQGNLKVSTYHWLQGLDTPLVYGEEAARHLQNVNDGIQRSLKTYADFVKNTSTTVNLVLVPAGSIMDWGITGRQSGTPSILHRFSVLVADWDEGYWPDDNRWARTAAHELYHCVLRSTNVDAASSSHSWSKWWVEGGASFFATTLFPEPLDPTYRMYSDSRHPDLNIQASWQRYDPTKSMYNQKYAASLFLLDMYTRPKGAQSLADIHSYLSKQTPARNEEAERRRVAADGYAPDHFKVFAQRFVDNVIKEGRSSDVKATVLPPYSKGYRAAKTVKLAPKSAPFIWTAYKLVSFGFVRLDLTLQAPDITNKMTYAFSTESQAAQTILYYRPKTGKEWTKLDAGATKKVYVGCGSGPQEYILLIVSTDEDAPSKPVVKVTPQSSEKCPGKSSRRDLGESQEF</sequence>
<keyword evidence="2" id="KW-0732">Signal</keyword>
<dbReference type="EMBL" id="JAPDRK010000016">
    <property type="protein sequence ID" value="KAJ9605326.1"/>
    <property type="molecule type" value="Genomic_DNA"/>
</dbReference>
<comment type="caution">
    <text evidence="3">The sequence shown here is derived from an EMBL/GenBank/DDBJ whole genome shotgun (WGS) entry which is preliminary data.</text>
</comment>
<reference evidence="3" key="1">
    <citation type="submission" date="2022-10" db="EMBL/GenBank/DDBJ databases">
        <title>Culturing micro-colonial fungi from biological soil crusts in the Mojave desert and describing Neophaeococcomyces mojavensis, and introducing the new genera and species Taxawa tesnikishii.</title>
        <authorList>
            <person name="Kurbessoian T."/>
            <person name="Stajich J.E."/>
        </authorList>
    </citation>
    <scope>NUCLEOTIDE SEQUENCE</scope>
    <source>
        <strain evidence="3">TK_41</strain>
    </source>
</reference>
<feature type="compositionally biased region" description="Basic and acidic residues" evidence="1">
    <location>
        <begin position="448"/>
        <end position="458"/>
    </location>
</feature>
<accession>A0AA38X1Z0</accession>
<evidence type="ECO:0000256" key="1">
    <source>
        <dbReference type="SAM" id="MobiDB-lite"/>
    </source>
</evidence>
<gene>
    <name evidence="3" type="ORF">H2200_009983</name>
</gene>
<dbReference type="AlphaFoldDB" id="A0AA38X1Z0"/>
<proteinExistence type="predicted"/>
<feature type="signal peptide" evidence="2">
    <location>
        <begin position="1"/>
        <end position="19"/>
    </location>
</feature>